<dbReference type="EC" id="4.3.2.7" evidence="1"/>
<dbReference type="InterPro" id="IPR036568">
    <property type="entry name" value="GGCT-like_sf"/>
</dbReference>
<organism evidence="3 4">
    <name type="scientific">Ostreococcus lucimarinus (strain CCE9901)</name>
    <dbReference type="NCBI Taxonomy" id="436017"/>
    <lineage>
        <taxon>Eukaryota</taxon>
        <taxon>Viridiplantae</taxon>
        <taxon>Chlorophyta</taxon>
        <taxon>Mamiellophyceae</taxon>
        <taxon>Mamiellales</taxon>
        <taxon>Bathycoccaceae</taxon>
        <taxon>Ostreococcus</taxon>
    </lineage>
</organism>
<dbReference type="GeneID" id="5005960"/>
<dbReference type="InterPro" id="IPR006840">
    <property type="entry name" value="ChaC"/>
</dbReference>
<keyword evidence="4" id="KW-1185">Reference proteome</keyword>
<dbReference type="KEGG" id="olu:OSTLU_13383"/>
<dbReference type="Gramene" id="ABP00355">
    <property type="protein sequence ID" value="ABP00355"/>
    <property type="gene ID" value="OSTLU_13383"/>
</dbReference>
<evidence type="ECO:0000256" key="1">
    <source>
        <dbReference type="ARBA" id="ARBA00012344"/>
    </source>
</evidence>
<sequence>MPRAPLSTRANESLWVFGYGSIVWRTGFEYARSIAPVCARGFRRRFYQGSTDHRGTPAAPGRTATLERCSEDVACWGVAYEVRAEDREAVLENLEIREKQYDERIEMDLYDVDDANAVPVIRNAVTYIATPATTNLNWLGDASDVAEQIAAARGPSGENSEYLYNLCEALRGLGIEDEELYALEASVRAIRGD</sequence>
<dbReference type="Pfam" id="PF04752">
    <property type="entry name" value="ChaC"/>
    <property type="match status" value="1"/>
</dbReference>
<dbReference type="EMBL" id="CP000596">
    <property type="protein sequence ID" value="ABP00355.1"/>
    <property type="molecule type" value="Genomic_DNA"/>
</dbReference>
<evidence type="ECO:0000313" key="4">
    <source>
        <dbReference type="Proteomes" id="UP000001568"/>
    </source>
</evidence>
<name>A4S9G6_OSTLU</name>
<dbReference type="InterPro" id="IPR013024">
    <property type="entry name" value="GGCT-like"/>
</dbReference>
<dbReference type="HOGENOM" id="CLU_070703_2_2_1"/>
<dbReference type="GO" id="GO:0061928">
    <property type="term" value="F:glutathione specific gamma-glutamylcyclotransferase activity"/>
    <property type="evidence" value="ECO:0007669"/>
    <property type="project" value="UniProtKB-EC"/>
</dbReference>
<dbReference type="STRING" id="436017.A4S9G6"/>
<protein>
    <recommendedName>
        <fullName evidence="1">glutathione-specific gamma-glutamylcyclotransferase</fullName>
        <ecNumber evidence="1">4.3.2.7</ecNumber>
    </recommendedName>
</protein>
<accession>A4S9G6</accession>
<reference evidence="3 4" key="1">
    <citation type="journal article" date="2007" name="Proc. Natl. Acad. Sci. U.S.A.">
        <title>The tiny eukaryote Ostreococcus provides genomic insights into the paradox of plankton speciation.</title>
        <authorList>
            <person name="Palenik B."/>
            <person name="Grimwood J."/>
            <person name="Aerts A."/>
            <person name="Rouze P."/>
            <person name="Salamov A."/>
            <person name="Putnam N."/>
            <person name="Dupont C."/>
            <person name="Jorgensen R."/>
            <person name="Derelle E."/>
            <person name="Rombauts S."/>
            <person name="Zhou K."/>
            <person name="Otillar R."/>
            <person name="Merchant S.S."/>
            <person name="Podell S."/>
            <person name="Gaasterland T."/>
            <person name="Napoli C."/>
            <person name="Gendler K."/>
            <person name="Manuell A."/>
            <person name="Tai V."/>
            <person name="Vallon O."/>
            <person name="Piganeau G."/>
            <person name="Jancek S."/>
            <person name="Heijde M."/>
            <person name="Jabbari K."/>
            <person name="Bowler C."/>
            <person name="Lohr M."/>
            <person name="Robbens S."/>
            <person name="Werner G."/>
            <person name="Dubchak I."/>
            <person name="Pazour G.J."/>
            <person name="Ren Q."/>
            <person name="Paulsen I."/>
            <person name="Delwiche C."/>
            <person name="Schmutz J."/>
            <person name="Rokhsar D."/>
            <person name="Van de Peer Y."/>
            <person name="Moreau H."/>
            <person name="Grigoriev I.V."/>
        </authorList>
    </citation>
    <scope>NUCLEOTIDE SEQUENCE [LARGE SCALE GENOMIC DNA]</scope>
    <source>
        <strain evidence="3 4">CCE9901</strain>
    </source>
</reference>
<keyword evidence="2" id="KW-0456">Lyase</keyword>
<dbReference type="PANTHER" id="PTHR12192">
    <property type="entry name" value="CATION TRANSPORT PROTEIN CHAC-RELATED"/>
    <property type="match status" value="1"/>
</dbReference>
<dbReference type="GO" id="GO:0005737">
    <property type="term" value="C:cytoplasm"/>
    <property type="evidence" value="ECO:0007669"/>
    <property type="project" value="TreeGrafter"/>
</dbReference>
<dbReference type="GO" id="GO:0006751">
    <property type="term" value="P:glutathione catabolic process"/>
    <property type="evidence" value="ECO:0007669"/>
    <property type="project" value="InterPro"/>
</dbReference>
<dbReference type="PANTHER" id="PTHR12192:SF2">
    <property type="entry name" value="GLUTATHIONE-SPECIFIC GAMMA-GLUTAMYLCYCLOTRANSFERASE 2"/>
    <property type="match status" value="1"/>
</dbReference>
<dbReference type="RefSeq" id="XP_001422061.1">
    <property type="nucleotide sequence ID" value="XM_001422024.1"/>
</dbReference>
<dbReference type="Proteomes" id="UP000001568">
    <property type="component" value="Chromosome 16"/>
</dbReference>
<evidence type="ECO:0000313" key="3">
    <source>
        <dbReference type="EMBL" id="ABP00355.1"/>
    </source>
</evidence>
<dbReference type="AlphaFoldDB" id="A4S9G6"/>
<evidence type="ECO:0000256" key="2">
    <source>
        <dbReference type="ARBA" id="ARBA00023239"/>
    </source>
</evidence>
<proteinExistence type="predicted"/>
<gene>
    <name evidence="3" type="ORF">OSTLU_13383</name>
</gene>
<dbReference type="Gene3D" id="3.10.490.10">
    <property type="entry name" value="Gamma-glutamyl cyclotransferase-like"/>
    <property type="match status" value="1"/>
</dbReference>
<dbReference type="OrthoDB" id="1933483at2759"/>
<dbReference type="OMA" id="DHREKDG"/>
<dbReference type="SUPFAM" id="SSF110857">
    <property type="entry name" value="Gamma-glutamyl cyclotransferase-like"/>
    <property type="match status" value="1"/>
</dbReference>
<dbReference type="CDD" id="cd06661">
    <property type="entry name" value="GGCT_like"/>
    <property type="match status" value="1"/>
</dbReference>
<dbReference type="eggNOG" id="KOG3182">
    <property type="taxonomic scope" value="Eukaryota"/>
</dbReference>